<evidence type="ECO:0000256" key="11">
    <source>
        <dbReference type="ARBA" id="ARBA00022917"/>
    </source>
</evidence>
<feature type="site" description="May act as a substrate filter by repelling compounds with a negatively charged alpha-carboxylate" evidence="20">
    <location>
        <position position="106"/>
    </location>
</feature>
<evidence type="ECO:0000256" key="4">
    <source>
        <dbReference type="ARBA" id="ARBA00007037"/>
    </source>
</evidence>
<evidence type="ECO:0000256" key="1">
    <source>
        <dbReference type="ARBA" id="ARBA00001933"/>
    </source>
</evidence>
<evidence type="ECO:0000256" key="15">
    <source>
        <dbReference type="ARBA" id="ARBA00032048"/>
    </source>
</evidence>
<dbReference type="Proteomes" id="UP001152747">
    <property type="component" value="Unassembled WGS sequence"/>
</dbReference>
<comment type="subcellular location">
    <subcellularLocation>
        <location evidence="18">Cytoplasm</location>
    </subcellularLocation>
</comment>
<dbReference type="OrthoDB" id="10263545at2759"/>
<dbReference type="SUPFAM" id="SSF53383">
    <property type="entry name" value="PLP-dependent transferases"/>
    <property type="match status" value="1"/>
</dbReference>
<keyword evidence="7 18" id="KW-0820">tRNA-binding</keyword>
<dbReference type="InterPro" id="IPR019872">
    <property type="entry name" value="Sec-tRNA_Se_transferase"/>
</dbReference>
<feature type="binding site" evidence="19">
    <location>
        <position position="107"/>
    </location>
    <ligand>
        <name>pyridoxal 5'-phosphate</name>
        <dbReference type="ChEBI" id="CHEBI:597326"/>
    </ligand>
</feature>
<feature type="modified residue" description="N6-(pyridoxal phosphate)lysine" evidence="20">
    <location>
        <position position="316"/>
    </location>
</feature>
<evidence type="ECO:0000256" key="13">
    <source>
        <dbReference type="ARBA" id="ARBA00026053"/>
    </source>
</evidence>
<evidence type="ECO:0000256" key="3">
    <source>
        <dbReference type="ARBA" id="ARBA00004822"/>
    </source>
</evidence>
<keyword evidence="18" id="KW-0963">Cytoplasm</keyword>
<gene>
    <name evidence="21" type="ORF">CAMP_LOCUS16211</name>
</gene>
<dbReference type="Gene3D" id="3.40.640.10">
    <property type="entry name" value="Type I PLP-dependent aspartate aminotransferase-like (Major domain)"/>
    <property type="match status" value="1"/>
</dbReference>
<proteinExistence type="inferred from homology"/>
<evidence type="ECO:0000256" key="18">
    <source>
        <dbReference type="PIRNR" id="PIRNR017689"/>
    </source>
</evidence>
<dbReference type="PANTHER" id="PTHR12944">
    <property type="entry name" value="SOLUBLE LIVER ANTIGEN/LIVER PANCREAS ANTIGEN"/>
    <property type="match status" value="1"/>
</dbReference>
<evidence type="ECO:0000256" key="17">
    <source>
        <dbReference type="ARBA" id="ARBA00048808"/>
    </source>
</evidence>
<evidence type="ECO:0000256" key="6">
    <source>
        <dbReference type="ARBA" id="ARBA00021963"/>
    </source>
</evidence>
<dbReference type="GO" id="GO:0005737">
    <property type="term" value="C:cytoplasm"/>
    <property type="evidence" value="ECO:0007669"/>
    <property type="project" value="UniProtKB-SubCell"/>
</dbReference>
<comment type="subunit">
    <text evidence="13">Homotetramer formed by a catalytic dimer and a non-catalytic dimer serving as a binding platform that orients tRNASec for catalysis. Each tetramer binds the CCA ends of two tRNAs which point to the active sites of the catalytic dimer.</text>
</comment>
<evidence type="ECO:0000256" key="19">
    <source>
        <dbReference type="PIRSR" id="PIRSR017689-1"/>
    </source>
</evidence>
<evidence type="ECO:0000256" key="14">
    <source>
        <dbReference type="ARBA" id="ARBA00030669"/>
    </source>
</evidence>
<evidence type="ECO:0000256" key="20">
    <source>
        <dbReference type="PIRSR" id="PIRSR017689-50"/>
    </source>
</evidence>
<dbReference type="NCBIfam" id="TIGR03531">
    <property type="entry name" value="selenium_SpcS"/>
    <property type="match status" value="1"/>
</dbReference>
<keyword evidence="10 18" id="KW-0663">Pyridoxal phosphate</keyword>
<comment type="pathway">
    <text evidence="3 18">Aminoacyl-tRNA biosynthesis; selenocysteinyl-tRNA(Sec) biosynthesis; selenocysteinyl-tRNA(Sec) from L-seryl-tRNA(Sec) (archaeal/eukaryal route): step 2/2.</text>
</comment>
<keyword evidence="9 18" id="KW-0694">RNA-binding</keyword>
<sequence length="516" mass="57351">MALACLPGHTECACLPLCVDCQTRVDECISAQSCLDEKMKSNFGKKENEYSRIVSKSSNKLLNSLWETKKIPEDGWNEHQLELFLTWLSSHDTNNRVDMNPIGAGEREGRVISPLVRRLHSNLTHGIGRSGNLTEIQPKALGSSMLACLANEFALHAVHLLGLQKIRACLIVPLCTGMSLSLCMTSWRRKRPPTAKYVIWLRIDQKSSLKSIFHAGFEPIIVEPLRDRDALVTNVESVNRILEQRADEILCVMSTTSCFAPRNPDNIEAISAICATHKVPHLVNNAYGLQSEEIIRRLEASNECGRIDAIVQSLDKNFQVPVGGALIATFKQSQAQQIAQCYPGRASSIPSRDLVLTLLQQGHRAFLEPFQTQKQMFLKMRRKLISFAENIGECVYDVQENEISLAMTLSTIPPAKQTLFGSILFNRGITGARVVASNTGKITIEGCEFTNFGSHSEEQHGGYLNIACGVGMSENEVEELFCRLSSTYAKFIRQIAAEKSGSNRISRADTFDMEND</sequence>
<dbReference type="GO" id="GO:0098621">
    <property type="term" value="F:O-phosphoseryl-tRNA(Sec) selenium transferase activity"/>
    <property type="evidence" value="ECO:0007669"/>
    <property type="project" value="UniProtKB-EC"/>
</dbReference>
<dbReference type="InterPro" id="IPR015421">
    <property type="entry name" value="PyrdxlP-dep_Trfase_major"/>
</dbReference>
<dbReference type="InterPro" id="IPR008829">
    <property type="entry name" value="SepSecS/SepCysS"/>
</dbReference>
<keyword evidence="11 18" id="KW-0648">Protein biosynthesis</keyword>
<dbReference type="EC" id="2.9.1.2" evidence="5 18"/>
<dbReference type="GO" id="GO:0000049">
    <property type="term" value="F:tRNA binding"/>
    <property type="evidence" value="ECO:0007669"/>
    <property type="project" value="UniProtKB-UniRule"/>
</dbReference>
<comment type="cofactor">
    <cofactor evidence="1 18 20">
        <name>pyridoxal 5'-phosphate</name>
        <dbReference type="ChEBI" id="CHEBI:597326"/>
    </cofactor>
</comment>
<comment type="similarity">
    <text evidence="4 18">Belongs to the SepSecS family.</text>
</comment>
<dbReference type="GO" id="GO:0001717">
    <property type="term" value="P:conversion of seryl-tRNAsec to selenocys-tRNAsec"/>
    <property type="evidence" value="ECO:0007669"/>
    <property type="project" value="UniProtKB-UniRule"/>
</dbReference>
<keyword evidence="12 18" id="KW-0711">Selenium</keyword>
<dbReference type="AlphaFoldDB" id="A0A9P1IYV1"/>
<comment type="catalytic activity">
    <reaction evidence="17 18">
        <text>O-phospho-L-seryl-tRNA(Sec) + selenophosphate + H2O = L-selenocysteinyl-tRNA(Sec) + 2 phosphate</text>
        <dbReference type="Rhea" id="RHEA:25041"/>
        <dbReference type="Rhea" id="RHEA-COMP:9743"/>
        <dbReference type="Rhea" id="RHEA-COMP:9947"/>
        <dbReference type="ChEBI" id="CHEBI:15377"/>
        <dbReference type="ChEBI" id="CHEBI:16144"/>
        <dbReference type="ChEBI" id="CHEBI:43474"/>
        <dbReference type="ChEBI" id="CHEBI:78551"/>
        <dbReference type="ChEBI" id="CHEBI:78573"/>
        <dbReference type="EC" id="2.9.1.2"/>
    </reaction>
</comment>
<evidence type="ECO:0000256" key="9">
    <source>
        <dbReference type="ARBA" id="ARBA00022884"/>
    </source>
</evidence>
<dbReference type="PIRSF" id="PIRSF017689">
    <property type="entry name" value="SepSecS"/>
    <property type="match status" value="1"/>
</dbReference>
<comment type="caution">
    <text evidence="21">The sequence shown here is derived from an EMBL/GenBank/DDBJ whole genome shotgun (WGS) entry which is preliminary data.</text>
</comment>
<feature type="binding site" evidence="19">
    <location>
        <position position="130"/>
    </location>
    <ligand>
        <name>substrate</name>
    </ligand>
</feature>
<evidence type="ECO:0000256" key="2">
    <source>
        <dbReference type="ARBA" id="ARBA00002552"/>
    </source>
</evidence>
<keyword evidence="8 18" id="KW-0808">Transferase</keyword>
<accession>A0A9P1IYV1</accession>
<keyword evidence="22" id="KW-1185">Reference proteome</keyword>
<feature type="binding site" evidence="19">
    <location>
        <position position="137"/>
    </location>
    <ligand>
        <name>substrate</name>
    </ligand>
</feature>
<evidence type="ECO:0000256" key="16">
    <source>
        <dbReference type="ARBA" id="ARBA00032693"/>
    </source>
</evidence>
<dbReference type="EMBL" id="CANHGI010000005">
    <property type="protein sequence ID" value="CAI5453574.1"/>
    <property type="molecule type" value="Genomic_DNA"/>
</dbReference>
<evidence type="ECO:0000313" key="22">
    <source>
        <dbReference type="Proteomes" id="UP001152747"/>
    </source>
</evidence>
<evidence type="ECO:0000256" key="7">
    <source>
        <dbReference type="ARBA" id="ARBA00022555"/>
    </source>
</evidence>
<dbReference type="Pfam" id="PF05889">
    <property type="entry name" value="SepSecS"/>
    <property type="match status" value="1"/>
</dbReference>
<evidence type="ECO:0000256" key="5">
    <source>
        <dbReference type="ARBA" id="ARBA00012464"/>
    </source>
</evidence>
<evidence type="ECO:0000256" key="8">
    <source>
        <dbReference type="ARBA" id="ARBA00022679"/>
    </source>
</evidence>
<comment type="function">
    <text evidence="2 18">Converts O-phosphoseryl-tRNA(Sec) to selenocysteinyl-tRNA(Sec) required for selenoprotein biosynthesis.</text>
</comment>
<dbReference type="InterPro" id="IPR015424">
    <property type="entry name" value="PyrdxlP-dep_Trfase"/>
</dbReference>
<evidence type="ECO:0000256" key="12">
    <source>
        <dbReference type="ARBA" id="ARBA00023266"/>
    </source>
</evidence>
<organism evidence="21 22">
    <name type="scientific">Caenorhabditis angaria</name>
    <dbReference type="NCBI Taxonomy" id="860376"/>
    <lineage>
        <taxon>Eukaryota</taxon>
        <taxon>Metazoa</taxon>
        <taxon>Ecdysozoa</taxon>
        <taxon>Nematoda</taxon>
        <taxon>Chromadorea</taxon>
        <taxon>Rhabditida</taxon>
        <taxon>Rhabditina</taxon>
        <taxon>Rhabditomorpha</taxon>
        <taxon>Rhabditoidea</taxon>
        <taxon>Rhabditidae</taxon>
        <taxon>Peloderinae</taxon>
        <taxon>Caenorhabditis</taxon>
    </lineage>
</organism>
<feature type="binding site" evidence="19">
    <location>
        <position position="345"/>
    </location>
    <ligand>
        <name>substrate</name>
    </ligand>
</feature>
<protein>
    <recommendedName>
        <fullName evidence="6 18">O-phosphoseryl-tRNA(Sec) selenium transferase</fullName>
        <ecNumber evidence="5 18">2.9.1.2</ecNumber>
    </recommendedName>
    <alternativeName>
        <fullName evidence="14 18">Selenocysteine synthase</fullName>
    </alternativeName>
    <alternativeName>
        <fullName evidence="15 18">Selenocysteinyl-tRNA(Sec) synthase</fullName>
    </alternativeName>
    <alternativeName>
        <fullName evidence="16 18">Sep-tRNA:Sec-tRNA synthase</fullName>
    </alternativeName>
</protein>
<evidence type="ECO:0000256" key="10">
    <source>
        <dbReference type="ARBA" id="ARBA00022898"/>
    </source>
</evidence>
<name>A0A9P1IYV1_9PELO</name>
<feature type="binding site" evidence="19">
    <location>
        <position position="493"/>
    </location>
    <ligand>
        <name>tRNA</name>
        <dbReference type="ChEBI" id="CHEBI:17843"/>
    </ligand>
</feature>
<dbReference type="GO" id="GO:0001514">
    <property type="term" value="P:selenocysteine incorporation"/>
    <property type="evidence" value="ECO:0007669"/>
    <property type="project" value="TreeGrafter"/>
</dbReference>
<feature type="binding site" evidence="19">
    <location>
        <position position="427"/>
    </location>
    <ligand>
        <name>tRNA</name>
        <dbReference type="ChEBI" id="CHEBI:17843"/>
    </ligand>
</feature>
<dbReference type="PANTHER" id="PTHR12944:SF2">
    <property type="entry name" value="O-PHOSPHOSERYL-TRNA(SEC) SELENIUM TRANSFERASE"/>
    <property type="match status" value="1"/>
</dbReference>
<reference evidence="21" key="1">
    <citation type="submission" date="2022-11" db="EMBL/GenBank/DDBJ databases">
        <authorList>
            <person name="Kikuchi T."/>
        </authorList>
    </citation>
    <scope>NUCLEOTIDE SEQUENCE</scope>
    <source>
        <strain evidence="21">PS1010</strain>
    </source>
</reference>
<feature type="binding site" evidence="19">
    <location>
        <position position="129"/>
    </location>
    <ligand>
        <name>substrate</name>
    </ligand>
</feature>
<evidence type="ECO:0000313" key="21">
    <source>
        <dbReference type="EMBL" id="CAI5453574.1"/>
    </source>
</evidence>